<comment type="catalytic activity">
    <reaction evidence="7">
        <text>ATP + H2O = ADP + phosphate + H(+)</text>
        <dbReference type="Rhea" id="RHEA:13065"/>
        <dbReference type="ChEBI" id="CHEBI:15377"/>
        <dbReference type="ChEBI" id="CHEBI:15378"/>
        <dbReference type="ChEBI" id="CHEBI:30616"/>
        <dbReference type="ChEBI" id="CHEBI:43474"/>
        <dbReference type="ChEBI" id="CHEBI:456216"/>
        <dbReference type="EC" id="3.6.4.13"/>
    </reaction>
</comment>
<dbReference type="GO" id="GO:0016787">
    <property type="term" value="F:hydrolase activity"/>
    <property type="evidence" value="ECO:0007669"/>
    <property type="project" value="UniProtKB-KW"/>
</dbReference>
<dbReference type="InterPro" id="IPR014001">
    <property type="entry name" value="Helicase_ATP-bd"/>
</dbReference>
<dbReference type="PANTHER" id="PTHR18934">
    <property type="entry name" value="ATP-DEPENDENT RNA HELICASE"/>
    <property type="match status" value="1"/>
</dbReference>
<evidence type="ECO:0000256" key="1">
    <source>
        <dbReference type="ARBA" id="ARBA00012552"/>
    </source>
</evidence>
<dbReference type="SUPFAM" id="SSF52540">
    <property type="entry name" value="P-loop containing nucleoside triphosphate hydrolases"/>
    <property type="match status" value="1"/>
</dbReference>
<dbReference type="EC" id="3.6.4.13" evidence="1"/>
<dbReference type="Pfam" id="PF00270">
    <property type="entry name" value="DEAD"/>
    <property type="match status" value="1"/>
</dbReference>
<keyword evidence="3" id="KW-0547">Nucleotide-binding</keyword>
<evidence type="ECO:0000256" key="4">
    <source>
        <dbReference type="ARBA" id="ARBA00022801"/>
    </source>
</evidence>
<evidence type="ECO:0000256" key="6">
    <source>
        <dbReference type="ARBA" id="ARBA00022840"/>
    </source>
</evidence>
<keyword evidence="5" id="KW-0347">Helicase</keyword>
<dbReference type="InterPro" id="IPR001650">
    <property type="entry name" value="Helicase_C-like"/>
</dbReference>
<dbReference type="InterPro" id="IPR027417">
    <property type="entry name" value="P-loop_NTPase"/>
</dbReference>
<dbReference type="FunFam" id="3.40.50.300:FF:000615">
    <property type="entry name" value="pre-mRNA-splicing factor ATP-dependent RNA helicase DEAH7"/>
    <property type="match status" value="1"/>
</dbReference>
<dbReference type="OrthoDB" id="10253254at2759"/>
<dbReference type="GO" id="GO:0006397">
    <property type="term" value="P:mRNA processing"/>
    <property type="evidence" value="ECO:0007669"/>
    <property type="project" value="UniProtKB-KW"/>
</dbReference>
<accession>A0A8H5HV96</accession>
<evidence type="ECO:0000313" key="11">
    <source>
        <dbReference type="Proteomes" id="UP000518752"/>
    </source>
</evidence>
<dbReference type="PROSITE" id="PS51192">
    <property type="entry name" value="HELICASE_ATP_BIND_1"/>
    <property type="match status" value="1"/>
</dbReference>
<evidence type="ECO:0000259" key="9">
    <source>
        <dbReference type="PROSITE" id="PS51194"/>
    </source>
</evidence>
<evidence type="ECO:0000256" key="5">
    <source>
        <dbReference type="ARBA" id="ARBA00022806"/>
    </source>
</evidence>
<dbReference type="Gene3D" id="3.40.50.300">
    <property type="entry name" value="P-loop containing nucleotide triphosphate hydrolases"/>
    <property type="match status" value="2"/>
</dbReference>
<evidence type="ECO:0000256" key="7">
    <source>
        <dbReference type="ARBA" id="ARBA00047984"/>
    </source>
</evidence>
<keyword evidence="6" id="KW-0067">ATP-binding</keyword>
<sequence>MICTEVQRQVGHQLLHLRCFNTQIIRFPFDNVGIAVLSLPVKAGRRGKGSGGEGGGSCEGGSGFASRLRASSGVGAFSRNRTLRGQREYLPAFACREGLVKVIRENQAIVVVGVTGSGKTTQLTQFLYEDGYCQHGIVGCTQPRCVAAMSVAKRVGEEMKCKLGSTVGYAIRFEDCTSADTKIKYITDGVLLRESLNEGDLDRYSVIILNEAHERSLSTDVLMGLLRKILSRRRDLKLIVTSATMNAEKFSYLYGTAPCFTIPGRTFPVEIFHAKSPCKDYVDSAVKQVLQIHLSLPPGDILVFMTGQEDIEITCQVTQERLDQLDKPSPLAVLPIYSQMPQAADLQAKIFEATSDGQQKVIVATNIAETSLTVDGIIHVVDAGYSKLKVYNPKVGMDVLQITPISRKRIVLDEARLTENPVDRLSHDNLQKSGAIFGAEAVCINEYIGQVGRGGYPLRQQTIGSAELMHKKGSDRYPKRTQRGPRSERAIRARSKKQGMKMADTHDIFLHQAPGRYLGMKSNRQLLLDRVHQDFPAGNTNLIRAPSCGRLYAFTMGLTNDLRITNVPVLDCFVDIILPEERSEIQRIVKSMFTAGVRFSDSSTQRDNCSSNRSVHLGRWEKFNLQPCITGETWALQKAQSCSTNERDLEGAIPYNMETSRAGLGSIVKLAQR</sequence>
<dbReference type="PANTHER" id="PTHR18934:SF91">
    <property type="entry name" value="PRE-MRNA-SPLICING FACTOR ATP-DEPENDENT RNA HELICASE PRP16"/>
    <property type="match status" value="1"/>
</dbReference>
<dbReference type="EMBL" id="JAACJN010000018">
    <property type="protein sequence ID" value="KAF5389966.1"/>
    <property type="molecule type" value="Genomic_DNA"/>
</dbReference>
<evidence type="ECO:0000256" key="3">
    <source>
        <dbReference type="ARBA" id="ARBA00022741"/>
    </source>
</evidence>
<evidence type="ECO:0000259" key="8">
    <source>
        <dbReference type="PROSITE" id="PS51192"/>
    </source>
</evidence>
<dbReference type="PROSITE" id="PS51194">
    <property type="entry name" value="HELICASE_CTER"/>
    <property type="match status" value="1"/>
</dbReference>
<keyword evidence="11" id="KW-1185">Reference proteome</keyword>
<evidence type="ECO:0000313" key="10">
    <source>
        <dbReference type="EMBL" id="KAF5389966.1"/>
    </source>
</evidence>
<dbReference type="AlphaFoldDB" id="A0A8H5HV96"/>
<reference evidence="10 11" key="1">
    <citation type="journal article" date="2020" name="ISME J.">
        <title>Uncovering the hidden diversity of litter-decomposition mechanisms in mushroom-forming fungi.</title>
        <authorList>
            <person name="Floudas D."/>
            <person name="Bentzer J."/>
            <person name="Ahren D."/>
            <person name="Johansson T."/>
            <person name="Persson P."/>
            <person name="Tunlid A."/>
        </authorList>
    </citation>
    <scope>NUCLEOTIDE SEQUENCE [LARGE SCALE GENOMIC DNA]</scope>
    <source>
        <strain evidence="10 11">CBS 406.79</strain>
    </source>
</reference>
<keyword evidence="2" id="KW-0507">mRNA processing</keyword>
<dbReference type="GO" id="GO:0034458">
    <property type="term" value="F:3'-5' RNA helicase activity"/>
    <property type="evidence" value="ECO:0007669"/>
    <property type="project" value="TreeGrafter"/>
</dbReference>
<dbReference type="Pfam" id="PF00271">
    <property type="entry name" value="Helicase_C"/>
    <property type="match status" value="1"/>
</dbReference>
<dbReference type="SMART" id="SM00487">
    <property type="entry name" value="DEXDc"/>
    <property type="match status" value="1"/>
</dbReference>
<feature type="domain" description="Helicase ATP-binding" evidence="8">
    <location>
        <begin position="100"/>
        <end position="263"/>
    </location>
</feature>
<dbReference type="Proteomes" id="UP000518752">
    <property type="component" value="Unassembled WGS sequence"/>
</dbReference>
<dbReference type="GO" id="GO:0005524">
    <property type="term" value="F:ATP binding"/>
    <property type="evidence" value="ECO:0007669"/>
    <property type="project" value="UniProtKB-KW"/>
</dbReference>
<comment type="caution">
    <text evidence="10">The sequence shown here is derived from an EMBL/GenBank/DDBJ whole genome shotgun (WGS) entry which is preliminary data.</text>
</comment>
<proteinExistence type="predicted"/>
<name>A0A8H5HV96_9AGAR</name>
<dbReference type="InterPro" id="IPR011545">
    <property type="entry name" value="DEAD/DEAH_box_helicase_dom"/>
</dbReference>
<feature type="domain" description="Helicase C-terminal" evidence="9">
    <location>
        <begin position="288"/>
        <end position="452"/>
    </location>
</feature>
<keyword evidence="4" id="KW-0378">Hydrolase</keyword>
<protein>
    <recommendedName>
        <fullName evidence="1">RNA helicase</fullName>
        <ecNumber evidence="1">3.6.4.13</ecNumber>
    </recommendedName>
</protein>
<dbReference type="CDD" id="cd18791">
    <property type="entry name" value="SF2_C_RHA"/>
    <property type="match status" value="1"/>
</dbReference>
<gene>
    <name evidence="10" type="ORF">D9757_013845</name>
</gene>
<dbReference type="GO" id="GO:0003723">
    <property type="term" value="F:RNA binding"/>
    <property type="evidence" value="ECO:0007669"/>
    <property type="project" value="TreeGrafter"/>
</dbReference>
<evidence type="ECO:0000256" key="2">
    <source>
        <dbReference type="ARBA" id="ARBA00022664"/>
    </source>
</evidence>
<organism evidence="10 11">
    <name type="scientific">Collybiopsis confluens</name>
    <dbReference type="NCBI Taxonomy" id="2823264"/>
    <lineage>
        <taxon>Eukaryota</taxon>
        <taxon>Fungi</taxon>
        <taxon>Dikarya</taxon>
        <taxon>Basidiomycota</taxon>
        <taxon>Agaricomycotina</taxon>
        <taxon>Agaricomycetes</taxon>
        <taxon>Agaricomycetidae</taxon>
        <taxon>Agaricales</taxon>
        <taxon>Marasmiineae</taxon>
        <taxon>Omphalotaceae</taxon>
        <taxon>Collybiopsis</taxon>
    </lineage>
</organism>